<dbReference type="InterPro" id="IPR050584">
    <property type="entry name" value="Cholesterol_7-desaturase"/>
</dbReference>
<dbReference type="GO" id="GO:0051537">
    <property type="term" value="F:2 iron, 2 sulfur cluster binding"/>
    <property type="evidence" value="ECO:0007669"/>
    <property type="project" value="UniProtKB-KW"/>
</dbReference>
<keyword evidence="5" id="KW-0411">Iron-sulfur</keyword>
<keyword evidence="8" id="KW-0808">Transferase</keyword>
<dbReference type="Gene3D" id="3.90.380.10">
    <property type="entry name" value="Naphthalene 1,2-dioxygenase Alpha Subunit, Chain A, domain 1"/>
    <property type="match status" value="1"/>
</dbReference>
<gene>
    <name evidence="7" type="ORF">AAV32_14180</name>
    <name evidence="8" type="ORF">EV679_0189</name>
</gene>
<dbReference type="EMBL" id="SGWZ01000001">
    <property type="protein sequence ID" value="RZS73005.1"/>
    <property type="molecule type" value="Genomic_DNA"/>
</dbReference>
<dbReference type="STRING" id="206506.AAV32_14180"/>
<dbReference type="InterPro" id="IPR036922">
    <property type="entry name" value="Rieske_2Fe-2S_sf"/>
</dbReference>
<evidence type="ECO:0000313" key="10">
    <source>
        <dbReference type="Proteomes" id="UP000292039"/>
    </source>
</evidence>
<dbReference type="PATRIC" id="fig|206506.3.peg.3020"/>
<keyword evidence="2" id="KW-0479">Metal-binding</keyword>
<dbReference type="GO" id="GO:0008168">
    <property type="term" value="F:methyltransferase activity"/>
    <property type="evidence" value="ECO:0007669"/>
    <property type="project" value="UniProtKB-KW"/>
</dbReference>
<evidence type="ECO:0000313" key="7">
    <source>
        <dbReference type="EMBL" id="KKO70879.1"/>
    </source>
</evidence>
<dbReference type="GO" id="GO:0032259">
    <property type="term" value="P:methylation"/>
    <property type="evidence" value="ECO:0007669"/>
    <property type="project" value="UniProtKB-KW"/>
</dbReference>
<dbReference type="Pfam" id="PF00355">
    <property type="entry name" value="Rieske"/>
    <property type="match status" value="1"/>
</dbReference>
<evidence type="ECO:0000259" key="6">
    <source>
        <dbReference type="PROSITE" id="PS51296"/>
    </source>
</evidence>
<dbReference type="AlphaFoldDB" id="A0A171KPR2"/>
<evidence type="ECO:0000313" key="8">
    <source>
        <dbReference type="EMBL" id="RZS73005.1"/>
    </source>
</evidence>
<keyword evidence="8" id="KW-0489">Methyltransferase</keyword>
<feature type="domain" description="Rieske" evidence="6">
    <location>
        <begin position="31"/>
        <end position="132"/>
    </location>
</feature>
<dbReference type="PANTHER" id="PTHR21266">
    <property type="entry name" value="IRON-SULFUR DOMAIN CONTAINING PROTEIN"/>
    <property type="match status" value="1"/>
</dbReference>
<dbReference type="Gene3D" id="2.102.10.10">
    <property type="entry name" value="Rieske [2Fe-2S] iron-sulphur domain"/>
    <property type="match status" value="1"/>
</dbReference>
<keyword evidence="1" id="KW-0001">2Fe-2S</keyword>
<dbReference type="Proteomes" id="UP000078084">
    <property type="component" value="Unassembled WGS sequence"/>
</dbReference>
<name>A0A171KPR2_9BURK</name>
<reference evidence="7 9" key="1">
    <citation type="submission" date="2015-04" db="EMBL/GenBank/DDBJ databases">
        <title>Genome sequence of Kerstersia gyiorum CG1.</title>
        <authorList>
            <person name="Greninger A.L."/>
            <person name="Kozyreva V."/>
            <person name="Chaturvedi V."/>
        </authorList>
    </citation>
    <scope>NUCLEOTIDE SEQUENCE [LARGE SCALE GENOMIC DNA]</scope>
    <source>
        <strain evidence="7 9">CG1</strain>
    </source>
</reference>
<evidence type="ECO:0000256" key="3">
    <source>
        <dbReference type="ARBA" id="ARBA00023002"/>
    </source>
</evidence>
<keyword evidence="3" id="KW-0560">Oxidoreductase</keyword>
<dbReference type="Pfam" id="PF19112">
    <property type="entry name" value="VanA_C"/>
    <property type="match status" value="1"/>
</dbReference>
<dbReference type="EMBL" id="LBNE01000011">
    <property type="protein sequence ID" value="KKO70879.1"/>
    <property type="molecule type" value="Genomic_DNA"/>
</dbReference>
<keyword evidence="4" id="KW-0408">Iron</keyword>
<comment type="caution">
    <text evidence="7">The sequence shown here is derived from an EMBL/GenBank/DDBJ whole genome shotgun (WGS) entry which is preliminary data.</text>
</comment>
<dbReference type="GO" id="GO:0004497">
    <property type="term" value="F:monooxygenase activity"/>
    <property type="evidence" value="ECO:0007669"/>
    <property type="project" value="UniProtKB-KW"/>
</dbReference>
<proteinExistence type="predicted"/>
<dbReference type="RefSeq" id="WP_068373610.1">
    <property type="nucleotide sequence ID" value="NZ_CBCSEB010000003.1"/>
</dbReference>
<dbReference type="OrthoDB" id="9790995at2"/>
<accession>A0A171KPR2</accession>
<dbReference type="GeneID" id="99724878"/>
<keyword evidence="8" id="KW-0503">Monooxygenase</keyword>
<reference evidence="8 10" key="2">
    <citation type="submission" date="2019-02" db="EMBL/GenBank/DDBJ databases">
        <title>Genomic Encyclopedia of Type Strains, Phase IV (KMG-IV): sequencing the most valuable type-strain genomes for metagenomic binning, comparative biology and taxonomic classification.</title>
        <authorList>
            <person name="Goeker M."/>
        </authorList>
    </citation>
    <scope>NUCLEOTIDE SEQUENCE [LARGE SCALE GENOMIC DNA]</scope>
    <source>
        <strain evidence="8 10">DSM 16618</strain>
    </source>
</reference>
<evidence type="ECO:0000256" key="1">
    <source>
        <dbReference type="ARBA" id="ARBA00022714"/>
    </source>
</evidence>
<evidence type="ECO:0000313" key="9">
    <source>
        <dbReference type="Proteomes" id="UP000078084"/>
    </source>
</evidence>
<dbReference type="SUPFAM" id="SSF50022">
    <property type="entry name" value="ISP domain"/>
    <property type="match status" value="1"/>
</dbReference>
<dbReference type="Proteomes" id="UP000292039">
    <property type="component" value="Unassembled WGS sequence"/>
</dbReference>
<organism evidence="7 9">
    <name type="scientific">Kerstersia gyiorum</name>
    <dbReference type="NCBI Taxonomy" id="206506"/>
    <lineage>
        <taxon>Bacteria</taxon>
        <taxon>Pseudomonadati</taxon>
        <taxon>Pseudomonadota</taxon>
        <taxon>Betaproteobacteria</taxon>
        <taxon>Burkholderiales</taxon>
        <taxon>Alcaligenaceae</taxon>
        <taxon>Kerstersia</taxon>
    </lineage>
</organism>
<keyword evidence="9" id="KW-1185">Reference proteome</keyword>
<dbReference type="GO" id="GO:0046872">
    <property type="term" value="F:metal ion binding"/>
    <property type="evidence" value="ECO:0007669"/>
    <property type="project" value="UniProtKB-KW"/>
</dbReference>
<dbReference type="PROSITE" id="PS51296">
    <property type="entry name" value="RIESKE"/>
    <property type="match status" value="1"/>
</dbReference>
<evidence type="ECO:0000256" key="4">
    <source>
        <dbReference type="ARBA" id="ARBA00023004"/>
    </source>
</evidence>
<evidence type="ECO:0000256" key="2">
    <source>
        <dbReference type="ARBA" id="ARBA00022723"/>
    </source>
</evidence>
<dbReference type="SUPFAM" id="SSF55961">
    <property type="entry name" value="Bet v1-like"/>
    <property type="match status" value="1"/>
</dbReference>
<dbReference type="InterPro" id="IPR017941">
    <property type="entry name" value="Rieske_2Fe-2S"/>
</dbReference>
<sequence length="373" mass="41898">MTLPTSNIIVNSRKASAQMATRHTPFIFNEWYVAAFSGDVGRELMARTILGKRLVLYRTQAGQAVAMEDRCAHRSFPLSRSWLDGDTIVCGYHGFRYDGQGNLIETPSQKTCPRGIGIRSYPIVEKGPLLWIWMGDPALADESRLPHQPWIENPDWECSSGYFHHPGNYISMHENLLDLTHLQFLHANTIGTPDYASAPFELDLKQEGYYRLLRRIVPTTLSPVWGNTTGITGPTAARIVTSEFLSPGLHRVSVTFYDTALPEETRPVFHIHTAHIITPETDHSMHYHIVHGRDFAQADKALGEFMHEQLFAAFNEDVEGLGALEAVIDDVDESHYEISVASDAPAVAMRIYIKKRADREAEERLARLTGVTA</sequence>
<dbReference type="PANTHER" id="PTHR21266:SF60">
    <property type="entry name" value="3-KETOSTEROID-9-ALPHA-MONOOXYGENASE, OXYGENASE COMPONENT"/>
    <property type="match status" value="1"/>
</dbReference>
<dbReference type="InterPro" id="IPR044043">
    <property type="entry name" value="VanA_C_cat"/>
</dbReference>
<evidence type="ECO:0000256" key="5">
    <source>
        <dbReference type="ARBA" id="ARBA00023014"/>
    </source>
</evidence>
<protein>
    <submittedName>
        <fullName evidence="7">Rieske (2Fe-2S) protein</fullName>
    </submittedName>
    <submittedName>
        <fullName evidence="8">Vanillate O-demethylase monooxygenase subunit</fullName>
    </submittedName>
</protein>